<evidence type="ECO:0000259" key="2">
    <source>
        <dbReference type="Pfam" id="PF09917"/>
    </source>
</evidence>
<dbReference type="OrthoDB" id="9814399at2"/>
<protein>
    <submittedName>
        <fullName evidence="3">Uncharacterized protein DUF2147</fullName>
    </submittedName>
</protein>
<feature type="signal peptide" evidence="1">
    <location>
        <begin position="1"/>
        <end position="19"/>
    </location>
</feature>
<accession>A0A4R1XIX3</accession>
<keyword evidence="1" id="KW-0732">Signal</keyword>
<feature type="chain" id="PRO_5020416796" evidence="1">
    <location>
        <begin position="20"/>
        <end position="145"/>
    </location>
</feature>
<keyword evidence="4" id="KW-1185">Reference proteome</keyword>
<name>A0A4R1XIX3_ACICA</name>
<dbReference type="PANTHER" id="PTHR36919">
    <property type="entry name" value="BLR1215 PROTEIN"/>
    <property type="match status" value="1"/>
</dbReference>
<dbReference type="Gene3D" id="2.40.128.520">
    <property type="match status" value="1"/>
</dbReference>
<dbReference type="Proteomes" id="UP000294963">
    <property type="component" value="Unassembled WGS sequence"/>
</dbReference>
<evidence type="ECO:0000256" key="1">
    <source>
        <dbReference type="SAM" id="SignalP"/>
    </source>
</evidence>
<gene>
    <name evidence="3" type="ORF">EC844_1423</name>
</gene>
<dbReference type="PANTHER" id="PTHR36919:SF3">
    <property type="entry name" value="BLL5882 PROTEIN"/>
    <property type="match status" value="1"/>
</dbReference>
<sequence length="145" mass="15827">MLRSFITASLLAIPCSIFAADPLHGTLWKTIDDKTKQPRALVKFTENPNGELSATIQKVLVPNEGEKCTNCVGTYQNKPLIGLTIIKNLKQVKANKYDNGSILDPQTGKTYSFNANLSADKKTLSGRGYIGISAIGRSQTWVRAN</sequence>
<dbReference type="InterPro" id="IPR019223">
    <property type="entry name" value="DUF2147"/>
</dbReference>
<reference evidence="3 4" key="1">
    <citation type="submission" date="2019-03" db="EMBL/GenBank/DDBJ databases">
        <title>Genomic analyses of the natural microbiome of Caenorhabditis elegans.</title>
        <authorList>
            <person name="Samuel B."/>
        </authorList>
    </citation>
    <scope>NUCLEOTIDE SEQUENCE [LARGE SCALE GENOMIC DNA]</scope>
    <source>
        <strain evidence="3 4">JUb89</strain>
    </source>
</reference>
<evidence type="ECO:0000313" key="3">
    <source>
        <dbReference type="EMBL" id="TCM59493.1"/>
    </source>
</evidence>
<proteinExistence type="predicted"/>
<feature type="domain" description="DUF2147" evidence="2">
    <location>
        <begin position="27"/>
        <end position="143"/>
    </location>
</feature>
<dbReference type="EMBL" id="SLVJ01000042">
    <property type="protein sequence ID" value="TCM59493.1"/>
    <property type="molecule type" value="Genomic_DNA"/>
</dbReference>
<organism evidence="3 4">
    <name type="scientific">Acinetobacter calcoaceticus</name>
    <dbReference type="NCBI Taxonomy" id="471"/>
    <lineage>
        <taxon>Bacteria</taxon>
        <taxon>Pseudomonadati</taxon>
        <taxon>Pseudomonadota</taxon>
        <taxon>Gammaproteobacteria</taxon>
        <taxon>Moraxellales</taxon>
        <taxon>Moraxellaceae</taxon>
        <taxon>Acinetobacter</taxon>
        <taxon>Acinetobacter calcoaceticus/baumannii complex</taxon>
    </lineage>
</organism>
<dbReference type="Pfam" id="PF09917">
    <property type="entry name" value="DUF2147"/>
    <property type="match status" value="1"/>
</dbReference>
<evidence type="ECO:0000313" key="4">
    <source>
        <dbReference type="Proteomes" id="UP000294963"/>
    </source>
</evidence>
<dbReference type="AlphaFoldDB" id="A0A4R1XIX3"/>
<comment type="caution">
    <text evidence="3">The sequence shown here is derived from an EMBL/GenBank/DDBJ whole genome shotgun (WGS) entry which is preliminary data.</text>
</comment>